<dbReference type="Proteomes" id="UP001175271">
    <property type="component" value="Unassembled WGS sequence"/>
</dbReference>
<dbReference type="PANTHER" id="PTHR11820">
    <property type="entry name" value="ACYLPYRUVASE"/>
    <property type="match status" value="1"/>
</dbReference>
<organism evidence="1 2">
    <name type="scientific">Steinernema hermaphroditum</name>
    <dbReference type="NCBI Taxonomy" id="289476"/>
    <lineage>
        <taxon>Eukaryota</taxon>
        <taxon>Metazoa</taxon>
        <taxon>Ecdysozoa</taxon>
        <taxon>Nematoda</taxon>
        <taxon>Chromadorea</taxon>
        <taxon>Rhabditida</taxon>
        <taxon>Tylenchina</taxon>
        <taxon>Panagrolaimomorpha</taxon>
        <taxon>Strongyloidoidea</taxon>
        <taxon>Steinernematidae</taxon>
        <taxon>Steinernema</taxon>
    </lineage>
</organism>
<dbReference type="InterPro" id="IPR036663">
    <property type="entry name" value="Fumarylacetoacetase_C_sf"/>
</dbReference>
<evidence type="ECO:0000313" key="1">
    <source>
        <dbReference type="EMBL" id="KAK0399034.1"/>
    </source>
</evidence>
<proteinExistence type="predicted"/>
<keyword evidence="2" id="KW-1185">Reference proteome</keyword>
<dbReference type="PANTHER" id="PTHR11820:SF7">
    <property type="entry name" value="ACYLPYRUVASE FAHD1, MITOCHONDRIAL"/>
    <property type="match status" value="1"/>
</dbReference>
<reference evidence="1" key="1">
    <citation type="submission" date="2023-06" db="EMBL/GenBank/DDBJ databases">
        <title>Genomic analysis of the entomopathogenic nematode Steinernema hermaphroditum.</title>
        <authorList>
            <person name="Schwarz E.M."/>
            <person name="Heppert J.K."/>
            <person name="Baniya A."/>
            <person name="Schwartz H.T."/>
            <person name="Tan C.-H."/>
            <person name="Antoshechkin I."/>
            <person name="Sternberg P.W."/>
            <person name="Goodrich-Blair H."/>
            <person name="Dillman A.R."/>
        </authorList>
    </citation>
    <scope>NUCLEOTIDE SEQUENCE</scope>
    <source>
        <strain evidence="1">PS9179</strain>
        <tissue evidence="1">Whole animal</tissue>
    </source>
</reference>
<dbReference type="EMBL" id="JAUCMV010000005">
    <property type="protein sequence ID" value="KAK0399034.1"/>
    <property type="molecule type" value="Genomic_DNA"/>
</dbReference>
<dbReference type="SUPFAM" id="SSF56529">
    <property type="entry name" value="FAH"/>
    <property type="match status" value="1"/>
</dbReference>
<evidence type="ECO:0008006" key="3">
    <source>
        <dbReference type="Google" id="ProtNLM"/>
    </source>
</evidence>
<dbReference type="Gene3D" id="3.90.850.10">
    <property type="entry name" value="Fumarylacetoacetase-like, C-terminal domain"/>
    <property type="match status" value="2"/>
</dbReference>
<name>A0AA39LJ76_9BILA</name>
<protein>
    <recommendedName>
        <fullName evidence="3">Fumarylacetoacetase-like C-terminal domain-containing protein</fullName>
    </recommendedName>
</protein>
<dbReference type="AlphaFoldDB" id="A0AA39LJ76"/>
<dbReference type="GO" id="GO:0005739">
    <property type="term" value="C:mitochondrion"/>
    <property type="evidence" value="ECO:0007669"/>
    <property type="project" value="TreeGrafter"/>
</dbReference>
<comment type="caution">
    <text evidence="1">The sequence shown here is derived from an EMBL/GenBank/DDBJ whole genome shotgun (WGS) entry which is preliminary data.</text>
</comment>
<dbReference type="GO" id="GO:0018773">
    <property type="term" value="F:acetylpyruvate hydrolase activity"/>
    <property type="evidence" value="ECO:0007669"/>
    <property type="project" value="TreeGrafter"/>
</dbReference>
<accession>A0AA39LJ76</accession>
<sequence length="117" mass="13054">MYLTLINGLSRTRIRSRNALHSTTLISDSMAANLSIFCTIGTKIVCVAHNYVDHAKELGNVIPKKPMIFFKVTEQLGAQWFLAKSFDTSCPVSKSIEKSKIPAPHKIEIYCLINEKG</sequence>
<gene>
    <name evidence="1" type="ORF">QR680_002876</name>
</gene>
<evidence type="ECO:0000313" key="2">
    <source>
        <dbReference type="Proteomes" id="UP001175271"/>
    </source>
</evidence>